<dbReference type="HAMAP" id="MF_00152">
    <property type="entry name" value="Nfo"/>
    <property type="match status" value="1"/>
</dbReference>
<name>A0A6M4IMG1_9BACT</name>
<evidence type="ECO:0000256" key="10">
    <source>
        <dbReference type="SAM" id="MobiDB-lite"/>
    </source>
</evidence>
<dbReference type="EMBL" id="CP053085">
    <property type="protein sequence ID" value="QJR34606.1"/>
    <property type="molecule type" value="Genomic_DNA"/>
</dbReference>
<keyword evidence="6 9" id="KW-0378">Hydrolase</keyword>
<dbReference type="PROSITE" id="PS51432">
    <property type="entry name" value="AP_NUCLEASE_F2_4"/>
    <property type="match status" value="1"/>
</dbReference>
<dbReference type="NCBIfam" id="TIGR00587">
    <property type="entry name" value="nfo"/>
    <property type="match status" value="1"/>
</dbReference>
<feature type="binding site" evidence="9">
    <location>
        <position position="155"/>
    </location>
    <ligand>
        <name>Zn(2+)</name>
        <dbReference type="ChEBI" id="CHEBI:29105"/>
        <label>1</label>
    </ligand>
</feature>
<dbReference type="GO" id="GO:0006284">
    <property type="term" value="P:base-excision repair"/>
    <property type="evidence" value="ECO:0007669"/>
    <property type="project" value="TreeGrafter"/>
</dbReference>
<keyword evidence="4 9" id="KW-0255">Endonuclease</keyword>
<feature type="binding site" evidence="9">
    <location>
        <position position="274"/>
    </location>
    <ligand>
        <name>Zn(2+)</name>
        <dbReference type="ChEBI" id="CHEBI:29105"/>
        <label>3</label>
    </ligand>
</feature>
<feature type="region of interest" description="Disordered" evidence="10">
    <location>
        <begin position="1"/>
        <end position="36"/>
    </location>
</feature>
<dbReference type="CDD" id="cd00019">
    <property type="entry name" value="AP2Ec"/>
    <property type="match status" value="1"/>
</dbReference>
<feature type="binding site" evidence="9">
    <location>
        <position position="226"/>
    </location>
    <ligand>
        <name>Zn(2+)</name>
        <dbReference type="ChEBI" id="CHEBI:29105"/>
        <label>2</label>
    </ligand>
</feature>
<dbReference type="PROSITE" id="PS00731">
    <property type="entry name" value="AP_NUCLEASE_F2_3"/>
    <property type="match status" value="1"/>
</dbReference>
<comment type="cofactor">
    <cofactor evidence="9">
        <name>Zn(2+)</name>
        <dbReference type="ChEBI" id="CHEBI:29105"/>
    </cofactor>
    <text evidence="9">Binds 3 Zn(2+) ions.</text>
</comment>
<feature type="binding site" evidence="9">
    <location>
        <position position="276"/>
    </location>
    <ligand>
        <name>Zn(2+)</name>
        <dbReference type="ChEBI" id="CHEBI:29105"/>
        <label>3</label>
    </ligand>
</feature>
<dbReference type="FunFam" id="3.20.20.150:FF:000001">
    <property type="entry name" value="Probable endonuclease 4"/>
    <property type="match status" value="1"/>
</dbReference>
<dbReference type="InterPro" id="IPR018246">
    <property type="entry name" value="AP_endonuc_F2_Zn_BS"/>
</dbReference>
<feature type="binding site" evidence="9">
    <location>
        <position position="190"/>
    </location>
    <ligand>
        <name>Zn(2+)</name>
        <dbReference type="ChEBI" id="CHEBI:29105"/>
        <label>1</label>
    </ligand>
</feature>
<protein>
    <recommendedName>
        <fullName evidence="9">Probable endonuclease 4</fullName>
        <ecNumber evidence="9">3.1.21.2</ecNumber>
    </recommendedName>
    <alternativeName>
        <fullName evidence="9">Endodeoxyribonuclease IV</fullName>
    </alternativeName>
    <alternativeName>
        <fullName evidence="9">Endonuclease IV</fullName>
    </alternativeName>
</protein>
<sequence>MPAKKAATKVPAAAAAPAKKVSTRKAPSPPAPSIAAPIVVDAGDHTKDRAPIGAHVSIAGGTWESAARAREISATGSQIFTKQANRWLERDIDDSESARYRTAMSETQVRWTCAHDSYLINLASPDDALRARSVESFSAELRRCHALGLDALVSHPGNFMDDRASGIARNAEGIVAALEAEVGPTRLLMELTAGQGTVLGSTFEEMADLLSRIPAALRSRVGVCLDTAHIWAAGYDLVTDYDGVFAKFGDLLGFDTLGCLHLNDSKAKLGSHLDRHELIAEGTIGEQAFRRIMTDERMAQIPKVIETPKGDTPAETDGRMLRLLRGYAAG</sequence>
<dbReference type="GO" id="GO:0003677">
    <property type="term" value="F:DNA binding"/>
    <property type="evidence" value="ECO:0007669"/>
    <property type="project" value="InterPro"/>
</dbReference>
<keyword evidence="2 9" id="KW-0540">Nuclease</keyword>
<dbReference type="PROSITE" id="PS00729">
    <property type="entry name" value="AP_NUCLEASE_F2_1"/>
    <property type="match status" value="1"/>
</dbReference>
<dbReference type="AlphaFoldDB" id="A0A6M4IMG1"/>
<evidence type="ECO:0000256" key="3">
    <source>
        <dbReference type="ARBA" id="ARBA00022723"/>
    </source>
</evidence>
<dbReference type="GO" id="GO:0008270">
    <property type="term" value="F:zinc ion binding"/>
    <property type="evidence" value="ECO:0007669"/>
    <property type="project" value="UniProtKB-UniRule"/>
</dbReference>
<feature type="domain" description="Xylose isomerase-like TIM barrel" evidence="11">
    <location>
        <begin position="67"/>
        <end position="322"/>
    </location>
</feature>
<accession>A0A6M4IMG1</accession>
<dbReference type="RefSeq" id="WP_171224033.1">
    <property type="nucleotide sequence ID" value="NZ_CP053085.1"/>
</dbReference>
<keyword evidence="3 9" id="KW-0479">Metal-binding</keyword>
<comment type="function">
    <text evidence="9">Endonuclease IV plays a role in DNA repair. It cleaves phosphodiester bonds at apurinic or apyrimidinic (AP) sites, generating a 3'-hydroxyl group and a 5'-terminal sugar phosphate.</text>
</comment>
<dbReference type="KEGG" id="ggr:HKW67_03270"/>
<dbReference type="InterPro" id="IPR013022">
    <property type="entry name" value="Xyl_isomerase-like_TIM-brl"/>
</dbReference>
<evidence type="ECO:0000256" key="9">
    <source>
        <dbReference type="HAMAP-Rule" id="MF_00152"/>
    </source>
</evidence>
<dbReference type="GO" id="GO:0008833">
    <property type="term" value="F:deoxyribonuclease IV (phage-T4-induced) activity"/>
    <property type="evidence" value="ECO:0007669"/>
    <property type="project" value="UniProtKB-UniRule"/>
</dbReference>
<comment type="similarity">
    <text evidence="1 9">Belongs to the AP endonuclease 2 family.</text>
</comment>
<gene>
    <name evidence="9" type="primary">nfo</name>
    <name evidence="12" type="ORF">HKW67_03270</name>
</gene>
<dbReference type="PANTHER" id="PTHR21445">
    <property type="entry name" value="ENDONUCLEASE IV ENDODEOXYRIBONUCLEASE IV"/>
    <property type="match status" value="1"/>
</dbReference>
<evidence type="ECO:0000313" key="12">
    <source>
        <dbReference type="EMBL" id="QJR34606.1"/>
    </source>
</evidence>
<dbReference type="Proteomes" id="UP000500938">
    <property type="component" value="Chromosome"/>
</dbReference>
<dbReference type="Pfam" id="PF01261">
    <property type="entry name" value="AP_endonuc_2"/>
    <property type="match status" value="1"/>
</dbReference>
<evidence type="ECO:0000256" key="1">
    <source>
        <dbReference type="ARBA" id="ARBA00005340"/>
    </source>
</evidence>
<dbReference type="GO" id="GO:0008081">
    <property type="term" value="F:phosphoric diester hydrolase activity"/>
    <property type="evidence" value="ECO:0007669"/>
    <property type="project" value="TreeGrafter"/>
</dbReference>
<dbReference type="EC" id="3.1.21.2" evidence="9"/>
<organism evidence="12 13">
    <name type="scientific">Gemmatimonas groenlandica</name>
    <dbReference type="NCBI Taxonomy" id="2732249"/>
    <lineage>
        <taxon>Bacteria</taxon>
        <taxon>Pseudomonadati</taxon>
        <taxon>Gemmatimonadota</taxon>
        <taxon>Gemmatimonadia</taxon>
        <taxon>Gemmatimonadales</taxon>
        <taxon>Gemmatimonadaceae</taxon>
        <taxon>Gemmatimonas</taxon>
    </lineage>
</organism>
<evidence type="ECO:0000256" key="7">
    <source>
        <dbReference type="ARBA" id="ARBA00022833"/>
    </source>
</evidence>
<keyword evidence="13" id="KW-1185">Reference proteome</keyword>
<dbReference type="Gene3D" id="3.20.20.150">
    <property type="entry name" value="Divalent-metal-dependent TIM barrel enzymes"/>
    <property type="match status" value="1"/>
</dbReference>
<evidence type="ECO:0000313" key="13">
    <source>
        <dbReference type="Proteomes" id="UP000500938"/>
    </source>
</evidence>
<dbReference type="SUPFAM" id="SSF51658">
    <property type="entry name" value="Xylose isomerase-like"/>
    <property type="match status" value="1"/>
</dbReference>
<evidence type="ECO:0000256" key="5">
    <source>
        <dbReference type="ARBA" id="ARBA00022763"/>
    </source>
</evidence>
<proteinExistence type="inferred from homology"/>
<dbReference type="InterPro" id="IPR036237">
    <property type="entry name" value="Xyl_isomerase-like_sf"/>
</dbReference>
<feature type="binding site" evidence="9">
    <location>
        <position position="190"/>
    </location>
    <ligand>
        <name>Zn(2+)</name>
        <dbReference type="ChEBI" id="CHEBI:29105"/>
        <label>2</label>
    </ligand>
</feature>
<dbReference type="SMART" id="SM00518">
    <property type="entry name" value="AP2Ec"/>
    <property type="match status" value="1"/>
</dbReference>
<dbReference type="PANTHER" id="PTHR21445:SF0">
    <property type="entry name" value="APURINIC-APYRIMIDINIC ENDONUCLEASE"/>
    <property type="match status" value="1"/>
</dbReference>
<evidence type="ECO:0000256" key="6">
    <source>
        <dbReference type="ARBA" id="ARBA00022801"/>
    </source>
</evidence>
<feature type="binding site" evidence="9">
    <location>
        <position position="115"/>
    </location>
    <ligand>
        <name>Zn(2+)</name>
        <dbReference type="ChEBI" id="CHEBI:29105"/>
        <label>1</label>
    </ligand>
</feature>
<evidence type="ECO:0000256" key="8">
    <source>
        <dbReference type="ARBA" id="ARBA00023204"/>
    </source>
</evidence>
<evidence type="ECO:0000259" key="11">
    <source>
        <dbReference type="Pfam" id="PF01261"/>
    </source>
</evidence>
<reference evidence="12 13" key="1">
    <citation type="submission" date="2020-05" db="EMBL/GenBank/DDBJ databases">
        <title>Complete genome sequence of Gemmatimonas greenlandica TET16.</title>
        <authorList>
            <person name="Zeng Y."/>
        </authorList>
    </citation>
    <scope>NUCLEOTIDE SEQUENCE [LARGE SCALE GENOMIC DNA]</scope>
    <source>
        <strain evidence="12 13">TET16</strain>
    </source>
</reference>
<comment type="catalytic activity">
    <reaction evidence="9">
        <text>Endonucleolytic cleavage to 5'-phosphooligonucleotide end-products.</text>
        <dbReference type="EC" id="3.1.21.2"/>
    </reaction>
</comment>
<evidence type="ECO:0000256" key="2">
    <source>
        <dbReference type="ARBA" id="ARBA00022722"/>
    </source>
</evidence>
<dbReference type="GO" id="GO:0003906">
    <property type="term" value="F:DNA-(apurinic or apyrimidinic site) endonuclease activity"/>
    <property type="evidence" value="ECO:0007669"/>
    <property type="project" value="TreeGrafter"/>
</dbReference>
<feature type="binding site" evidence="9">
    <location>
        <position position="261"/>
    </location>
    <ligand>
        <name>Zn(2+)</name>
        <dbReference type="ChEBI" id="CHEBI:29105"/>
        <label>2</label>
    </ligand>
</feature>
<evidence type="ECO:0000256" key="4">
    <source>
        <dbReference type="ARBA" id="ARBA00022759"/>
    </source>
</evidence>
<dbReference type="InterPro" id="IPR001719">
    <property type="entry name" value="AP_endonuc_2"/>
</dbReference>
<feature type="compositionally biased region" description="Low complexity" evidence="10">
    <location>
        <begin position="1"/>
        <end position="20"/>
    </location>
</feature>
<keyword evidence="5 9" id="KW-0227">DNA damage</keyword>
<keyword evidence="8 9" id="KW-0234">DNA repair</keyword>
<keyword evidence="7 9" id="KW-0862">Zinc</keyword>
<feature type="binding site" evidence="9">
    <location>
        <position position="229"/>
    </location>
    <ligand>
        <name>Zn(2+)</name>
        <dbReference type="ChEBI" id="CHEBI:29105"/>
        <label>3</label>
    </ligand>
</feature>
<feature type="binding site" evidence="9">
    <location>
        <position position="306"/>
    </location>
    <ligand>
        <name>Zn(2+)</name>
        <dbReference type="ChEBI" id="CHEBI:29105"/>
        <label>2</label>
    </ligand>
</feature>